<evidence type="ECO:0000313" key="1">
    <source>
        <dbReference type="EMBL" id="KAJ9111711.1"/>
    </source>
</evidence>
<name>A0ACC2WJV7_9TREE</name>
<evidence type="ECO:0000313" key="2">
    <source>
        <dbReference type="Proteomes" id="UP001241377"/>
    </source>
</evidence>
<protein>
    <submittedName>
        <fullName evidence="1">Uncharacterized protein</fullName>
    </submittedName>
</protein>
<dbReference type="Proteomes" id="UP001241377">
    <property type="component" value="Unassembled WGS sequence"/>
</dbReference>
<keyword evidence="2" id="KW-1185">Reference proteome</keyword>
<gene>
    <name evidence="1" type="ORF">QFC19_001071</name>
</gene>
<sequence length="182" mass="19621">MPWIDRCFEKGYVTSSSREWNEQDETLIRKAVMSEAWEQAQAVIGSVGIVLPLRETRPGAHYLKSFATADKNGNGKRHGSPARNGDYYSPSGSVGPASNNKKAKVIHTYGVPGSGKARGVYLILLTDKLPRHEGEDVLSEDAEGEDDDAEGEGDEEYANGGLSPAGVSGDDEDWQGSSMSED</sequence>
<accession>A0ACC2WJV7</accession>
<reference evidence="1" key="1">
    <citation type="submission" date="2023-04" db="EMBL/GenBank/DDBJ databases">
        <title>Draft Genome sequencing of Naganishia species isolated from polar environments using Oxford Nanopore Technology.</title>
        <authorList>
            <person name="Leo P."/>
            <person name="Venkateswaran K."/>
        </authorList>
    </citation>
    <scope>NUCLEOTIDE SEQUENCE</scope>
    <source>
        <strain evidence="1">MNA-CCFEE 5261</strain>
    </source>
</reference>
<dbReference type="EMBL" id="JASBWR010000007">
    <property type="protein sequence ID" value="KAJ9111711.1"/>
    <property type="molecule type" value="Genomic_DNA"/>
</dbReference>
<comment type="caution">
    <text evidence="1">The sequence shown here is derived from an EMBL/GenBank/DDBJ whole genome shotgun (WGS) entry which is preliminary data.</text>
</comment>
<proteinExistence type="predicted"/>
<organism evidence="1 2">
    <name type="scientific">Naganishia cerealis</name>
    <dbReference type="NCBI Taxonomy" id="610337"/>
    <lineage>
        <taxon>Eukaryota</taxon>
        <taxon>Fungi</taxon>
        <taxon>Dikarya</taxon>
        <taxon>Basidiomycota</taxon>
        <taxon>Agaricomycotina</taxon>
        <taxon>Tremellomycetes</taxon>
        <taxon>Filobasidiales</taxon>
        <taxon>Filobasidiaceae</taxon>
        <taxon>Naganishia</taxon>
    </lineage>
</organism>